<sequence>MYVLALIFALSNNTTKSEVIGAFSDLAQCETASLAYSSKTKCYFIDPQKGMQEVDNINTQNLQKK</sequence>
<accession>A0A9C7QP11</accession>
<organism evidence="1 2">
    <name type="scientific">Citrobacter amalonaticus</name>
    <dbReference type="NCBI Taxonomy" id="35703"/>
    <lineage>
        <taxon>Bacteria</taxon>
        <taxon>Pseudomonadati</taxon>
        <taxon>Pseudomonadota</taxon>
        <taxon>Gammaproteobacteria</taxon>
        <taxon>Enterobacterales</taxon>
        <taxon>Enterobacteriaceae</taxon>
        <taxon>Citrobacter</taxon>
    </lineage>
</organism>
<dbReference type="AlphaFoldDB" id="A0A9C7QP11"/>
<comment type="caution">
    <text evidence="1">The sequence shown here is derived from an EMBL/GenBank/DDBJ whole genome shotgun (WGS) entry which is preliminary data.</text>
</comment>
<evidence type="ECO:0000313" key="2">
    <source>
        <dbReference type="Proteomes" id="UP000862426"/>
    </source>
</evidence>
<protein>
    <submittedName>
        <fullName evidence="1">Uncharacterized protein</fullName>
    </submittedName>
</protein>
<reference evidence="1" key="2">
    <citation type="submission" date="2022-05" db="EMBL/GenBank/DDBJ databases">
        <authorList>
            <consortium name="NCBI Pathogen Detection Project"/>
        </authorList>
    </citation>
    <scope>NUCLEOTIDE SEQUENCE</scope>
    <source>
        <strain evidence="1">CAV1698</strain>
    </source>
</reference>
<reference evidence="1" key="1">
    <citation type="journal article" date="2018" name="Genome Biol.">
        <title>SKESA: strategic k-mer extension for scrupulous assemblies.</title>
        <authorList>
            <person name="Souvorov A."/>
            <person name="Agarwala R."/>
            <person name="Lipman D.J."/>
        </authorList>
    </citation>
    <scope>NUCLEOTIDE SEQUENCE</scope>
    <source>
        <strain evidence="1">CAV1698</strain>
    </source>
</reference>
<proteinExistence type="predicted"/>
<gene>
    <name evidence="1" type="ORF">JD854_RS20065</name>
</gene>
<name>A0A9C7QP11_CITAM</name>
<dbReference type="EMBL" id="DACYAJ020000030">
    <property type="protein sequence ID" value="HCD1257338.1"/>
    <property type="molecule type" value="Genomic_DNA"/>
</dbReference>
<dbReference type="Proteomes" id="UP000862426">
    <property type="component" value="Unassembled WGS sequence"/>
</dbReference>
<evidence type="ECO:0000313" key="1">
    <source>
        <dbReference type="EMBL" id="HCD1257338.1"/>
    </source>
</evidence>